<dbReference type="PROSITE" id="PS51186">
    <property type="entry name" value="GNAT"/>
    <property type="match status" value="1"/>
</dbReference>
<dbReference type="InterPro" id="IPR052523">
    <property type="entry name" value="Trichothecene_AcTrans"/>
</dbReference>
<dbReference type="EMBL" id="QPFP01000066">
    <property type="protein sequence ID" value="TEB24490.1"/>
    <property type="molecule type" value="Genomic_DNA"/>
</dbReference>
<dbReference type="AlphaFoldDB" id="A0A4Y7SRJ5"/>
<dbReference type="InterPro" id="IPR000182">
    <property type="entry name" value="GNAT_dom"/>
</dbReference>
<comment type="caution">
    <text evidence="2">The sequence shown here is derived from an EMBL/GenBank/DDBJ whole genome shotgun (WGS) entry which is preliminary data.</text>
</comment>
<sequence>MSPNRTIPVKVKQAKNLSDADIDRVTRSMMTVFQDDPSDITGVLVGGDLSLWPLQIRSTVASAAIAGIVHIAYASPQRQASRNPSARADPEEILGVALSFGPGQGLNVTEEQKVAGWNAFLQAVPEGARSWWVDYYGPLRSTGAKESFGNDYVDRALKLSMFGVLPSYRGMGVGKALFLAVEAEAKARKCSIVLQTETELNVKIYTRLGFEVKKATAVQSPFGYSDFWFMEKRL</sequence>
<dbReference type="Pfam" id="PF13508">
    <property type="entry name" value="Acetyltransf_7"/>
    <property type="match status" value="1"/>
</dbReference>
<dbReference type="PANTHER" id="PTHR42791:SF1">
    <property type="entry name" value="N-ACETYLTRANSFERASE DOMAIN-CONTAINING PROTEIN"/>
    <property type="match status" value="1"/>
</dbReference>
<dbReference type="Gene3D" id="3.40.630.30">
    <property type="match status" value="1"/>
</dbReference>
<dbReference type="SUPFAM" id="SSF55729">
    <property type="entry name" value="Acyl-CoA N-acyltransferases (Nat)"/>
    <property type="match status" value="1"/>
</dbReference>
<dbReference type="STRING" id="71717.A0A4Y7SRJ5"/>
<proteinExistence type="predicted"/>
<feature type="domain" description="N-acetyltransferase" evidence="1">
    <location>
        <begin position="69"/>
        <end position="234"/>
    </location>
</feature>
<dbReference type="OrthoDB" id="4738875at2759"/>
<name>A0A4Y7SRJ5_COPMI</name>
<dbReference type="Proteomes" id="UP000298030">
    <property type="component" value="Unassembled WGS sequence"/>
</dbReference>
<dbReference type="InterPro" id="IPR016181">
    <property type="entry name" value="Acyl_CoA_acyltransferase"/>
</dbReference>
<accession>A0A4Y7SRJ5</accession>
<evidence type="ECO:0000259" key="1">
    <source>
        <dbReference type="PROSITE" id="PS51186"/>
    </source>
</evidence>
<keyword evidence="3" id="KW-1185">Reference proteome</keyword>
<gene>
    <name evidence="2" type="ORF">FA13DRAFT_1817926</name>
</gene>
<dbReference type="GO" id="GO:0016747">
    <property type="term" value="F:acyltransferase activity, transferring groups other than amino-acyl groups"/>
    <property type="evidence" value="ECO:0007669"/>
    <property type="project" value="InterPro"/>
</dbReference>
<reference evidence="2 3" key="1">
    <citation type="journal article" date="2019" name="Nat. Ecol. Evol.">
        <title>Megaphylogeny resolves global patterns of mushroom evolution.</title>
        <authorList>
            <person name="Varga T."/>
            <person name="Krizsan K."/>
            <person name="Foldi C."/>
            <person name="Dima B."/>
            <person name="Sanchez-Garcia M."/>
            <person name="Sanchez-Ramirez S."/>
            <person name="Szollosi G.J."/>
            <person name="Szarkandi J.G."/>
            <person name="Papp V."/>
            <person name="Albert L."/>
            <person name="Andreopoulos W."/>
            <person name="Angelini C."/>
            <person name="Antonin V."/>
            <person name="Barry K.W."/>
            <person name="Bougher N.L."/>
            <person name="Buchanan P."/>
            <person name="Buyck B."/>
            <person name="Bense V."/>
            <person name="Catcheside P."/>
            <person name="Chovatia M."/>
            <person name="Cooper J."/>
            <person name="Damon W."/>
            <person name="Desjardin D."/>
            <person name="Finy P."/>
            <person name="Geml J."/>
            <person name="Haridas S."/>
            <person name="Hughes K."/>
            <person name="Justo A."/>
            <person name="Karasinski D."/>
            <person name="Kautmanova I."/>
            <person name="Kiss B."/>
            <person name="Kocsube S."/>
            <person name="Kotiranta H."/>
            <person name="LaButti K.M."/>
            <person name="Lechner B.E."/>
            <person name="Liimatainen K."/>
            <person name="Lipzen A."/>
            <person name="Lukacs Z."/>
            <person name="Mihaltcheva S."/>
            <person name="Morgado L.N."/>
            <person name="Niskanen T."/>
            <person name="Noordeloos M.E."/>
            <person name="Ohm R.A."/>
            <person name="Ortiz-Santana B."/>
            <person name="Ovrebo C."/>
            <person name="Racz N."/>
            <person name="Riley R."/>
            <person name="Savchenko A."/>
            <person name="Shiryaev A."/>
            <person name="Soop K."/>
            <person name="Spirin V."/>
            <person name="Szebenyi C."/>
            <person name="Tomsovsky M."/>
            <person name="Tulloss R.E."/>
            <person name="Uehling J."/>
            <person name="Grigoriev I.V."/>
            <person name="Vagvolgyi C."/>
            <person name="Papp T."/>
            <person name="Martin F.M."/>
            <person name="Miettinen O."/>
            <person name="Hibbett D.S."/>
            <person name="Nagy L.G."/>
        </authorList>
    </citation>
    <scope>NUCLEOTIDE SEQUENCE [LARGE SCALE GENOMIC DNA]</scope>
    <source>
        <strain evidence="2 3">FP101781</strain>
    </source>
</reference>
<evidence type="ECO:0000313" key="3">
    <source>
        <dbReference type="Proteomes" id="UP000298030"/>
    </source>
</evidence>
<organism evidence="2 3">
    <name type="scientific">Coprinellus micaceus</name>
    <name type="common">Glistening ink-cap mushroom</name>
    <name type="synonym">Coprinus micaceus</name>
    <dbReference type="NCBI Taxonomy" id="71717"/>
    <lineage>
        <taxon>Eukaryota</taxon>
        <taxon>Fungi</taxon>
        <taxon>Dikarya</taxon>
        <taxon>Basidiomycota</taxon>
        <taxon>Agaricomycotina</taxon>
        <taxon>Agaricomycetes</taxon>
        <taxon>Agaricomycetidae</taxon>
        <taxon>Agaricales</taxon>
        <taxon>Agaricineae</taxon>
        <taxon>Psathyrellaceae</taxon>
        <taxon>Coprinellus</taxon>
    </lineage>
</organism>
<protein>
    <recommendedName>
        <fullName evidence="1">N-acetyltransferase domain-containing protein</fullName>
    </recommendedName>
</protein>
<dbReference type="PANTHER" id="PTHR42791">
    <property type="entry name" value="GNAT FAMILY ACETYLTRANSFERASE"/>
    <property type="match status" value="1"/>
</dbReference>
<evidence type="ECO:0000313" key="2">
    <source>
        <dbReference type="EMBL" id="TEB24490.1"/>
    </source>
</evidence>
<dbReference type="CDD" id="cd04301">
    <property type="entry name" value="NAT_SF"/>
    <property type="match status" value="1"/>
</dbReference>